<keyword evidence="2" id="KW-1185">Reference proteome</keyword>
<reference evidence="2" key="2">
    <citation type="submission" date="2015-01" db="EMBL/GenBank/DDBJ databases">
        <title>Evolutionary Origins and Diversification of the Mycorrhizal Mutualists.</title>
        <authorList>
            <consortium name="DOE Joint Genome Institute"/>
            <consortium name="Mycorrhizal Genomics Consortium"/>
            <person name="Kohler A."/>
            <person name="Kuo A."/>
            <person name="Nagy L.G."/>
            <person name="Floudas D."/>
            <person name="Copeland A."/>
            <person name="Barry K.W."/>
            <person name="Cichocki N."/>
            <person name="Veneault-Fourrey C."/>
            <person name="LaButti K."/>
            <person name="Lindquist E.A."/>
            <person name="Lipzen A."/>
            <person name="Lundell T."/>
            <person name="Morin E."/>
            <person name="Murat C."/>
            <person name="Riley R."/>
            <person name="Ohm R."/>
            <person name="Sun H."/>
            <person name="Tunlid A."/>
            <person name="Henrissat B."/>
            <person name="Grigoriev I.V."/>
            <person name="Hibbett D.S."/>
            <person name="Martin F."/>
        </authorList>
    </citation>
    <scope>NUCLEOTIDE SEQUENCE [LARGE SCALE GENOMIC DNA]</scope>
    <source>
        <strain evidence="2">UH-Slu-Lm8-n1</strain>
    </source>
</reference>
<proteinExistence type="predicted"/>
<protein>
    <submittedName>
        <fullName evidence="1">Uncharacterized protein</fullName>
    </submittedName>
</protein>
<organism evidence="1 2">
    <name type="scientific">Suillus luteus UH-Slu-Lm8-n1</name>
    <dbReference type="NCBI Taxonomy" id="930992"/>
    <lineage>
        <taxon>Eukaryota</taxon>
        <taxon>Fungi</taxon>
        <taxon>Dikarya</taxon>
        <taxon>Basidiomycota</taxon>
        <taxon>Agaricomycotina</taxon>
        <taxon>Agaricomycetes</taxon>
        <taxon>Agaricomycetidae</taxon>
        <taxon>Boletales</taxon>
        <taxon>Suillineae</taxon>
        <taxon>Suillaceae</taxon>
        <taxon>Suillus</taxon>
    </lineage>
</organism>
<dbReference type="EMBL" id="KN835258">
    <property type="protein sequence ID" value="KIK41785.1"/>
    <property type="molecule type" value="Genomic_DNA"/>
</dbReference>
<dbReference type="HOGENOM" id="CLU_2544105_0_0_1"/>
<dbReference type="Proteomes" id="UP000054485">
    <property type="component" value="Unassembled WGS sequence"/>
</dbReference>
<sequence length="83" mass="9210">MSSRAHGSAYASHRRTYHNVKPPHRYCHLSHTIHITVSHPHPHPHPHFFAHTGALGNTSAITHHPESPSLSSISLFSCLLSIL</sequence>
<evidence type="ECO:0000313" key="2">
    <source>
        <dbReference type="Proteomes" id="UP000054485"/>
    </source>
</evidence>
<reference evidence="1 2" key="1">
    <citation type="submission" date="2014-04" db="EMBL/GenBank/DDBJ databases">
        <authorList>
            <consortium name="DOE Joint Genome Institute"/>
            <person name="Kuo A."/>
            <person name="Ruytinx J."/>
            <person name="Rineau F."/>
            <person name="Colpaert J."/>
            <person name="Kohler A."/>
            <person name="Nagy L.G."/>
            <person name="Floudas D."/>
            <person name="Copeland A."/>
            <person name="Barry K.W."/>
            <person name="Cichocki N."/>
            <person name="Veneault-Fourrey C."/>
            <person name="LaButti K."/>
            <person name="Lindquist E.A."/>
            <person name="Lipzen A."/>
            <person name="Lundell T."/>
            <person name="Morin E."/>
            <person name="Murat C."/>
            <person name="Sun H."/>
            <person name="Tunlid A."/>
            <person name="Henrissat B."/>
            <person name="Grigoriev I.V."/>
            <person name="Hibbett D.S."/>
            <person name="Martin F."/>
            <person name="Nordberg H.P."/>
            <person name="Cantor M.N."/>
            <person name="Hua S.X."/>
        </authorList>
    </citation>
    <scope>NUCLEOTIDE SEQUENCE [LARGE SCALE GENOMIC DNA]</scope>
    <source>
        <strain evidence="1 2">UH-Slu-Lm8-n1</strain>
    </source>
</reference>
<accession>A0A0C9ZVA9</accession>
<dbReference type="InParanoid" id="A0A0C9ZVA9"/>
<name>A0A0C9ZVA9_9AGAM</name>
<dbReference type="AlphaFoldDB" id="A0A0C9ZVA9"/>
<evidence type="ECO:0000313" key="1">
    <source>
        <dbReference type="EMBL" id="KIK41785.1"/>
    </source>
</evidence>
<gene>
    <name evidence="1" type="ORF">CY34DRAFT_805661</name>
</gene>